<name>A0A927DXH1_KLEPN</name>
<sequence>MKMSSDDNQFQIVERFADRREFGVGLQRILTHNVRRPHFHRAPRGAAIR</sequence>
<evidence type="ECO:0000313" key="1">
    <source>
        <dbReference type="EMBL" id="MBD3719625.1"/>
    </source>
</evidence>
<comment type="caution">
    <text evidence="1">The sequence shown here is derived from an EMBL/GenBank/DDBJ whole genome shotgun (WGS) entry which is preliminary data.</text>
</comment>
<dbReference type="Proteomes" id="UP000622731">
    <property type="component" value="Unassembled WGS sequence"/>
</dbReference>
<protein>
    <submittedName>
        <fullName evidence="1">Uncharacterized protein</fullName>
    </submittedName>
</protein>
<reference evidence="1" key="1">
    <citation type="submission" date="2020-07" db="EMBL/GenBank/DDBJ databases">
        <title>Clinical and genomic characterization of carbapenemase-producing Enterobacterales causing secondary infections during the COVID-19 crisis at a New York City hospital.</title>
        <authorList>
            <person name="Gomez-Simmonds A."/>
            <person name="Annavajhala M.K."/>
            <person name="Uhlemann A.-C."/>
        </authorList>
    </citation>
    <scope>NUCLEOTIDE SEQUENCE</scope>
    <source>
        <strain evidence="1">NK1594</strain>
    </source>
</reference>
<dbReference type="EMBL" id="JACXTF010000001">
    <property type="protein sequence ID" value="MBD3719625.1"/>
    <property type="molecule type" value="Genomic_DNA"/>
</dbReference>
<dbReference type="AlphaFoldDB" id="A0A927DXH1"/>
<organism evidence="1 2">
    <name type="scientific">Klebsiella pneumoniae</name>
    <dbReference type="NCBI Taxonomy" id="573"/>
    <lineage>
        <taxon>Bacteria</taxon>
        <taxon>Pseudomonadati</taxon>
        <taxon>Pseudomonadota</taxon>
        <taxon>Gammaproteobacteria</taxon>
        <taxon>Enterobacterales</taxon>
        <taxon>Enterobacteriaceae</taxon>
        <taxon>Klebsiella/Raoultella group</taxon>
        <taxon>Klebsiella</taxon>
        <taxon>Klebsiella pneumoniae complex</taxon>
    </lineage>
</organism>
<accession>A0A927DXH1</accession>
<gene>
    <name evidence="1" type="ORF">IE988_04995</name>
</gene>
<evidence type="ECO:0000313" key="2">
    <source>
        <dbReference type="Proteomes" id="UP000622731"/>
    </source>
</evidence>
<proteinExistence type="predicted"/>